<comment type="caution">
    <text evidence="2">The sequence shown here is derived from an EMBL/GenBank/DDBJ whole genome shotgun (WGS) entry which is preliminary data.</text>
</comment>
<feature type="compositionally biased region" description="Polar residues" evidence="1">
    <location>
        <begin position="237"/>
        <end position="246"/>
    </location>
</feature>
<feature type="region of interest" description="Disordered" evidence="1">
    <location>
        <begin position="216"/>
        <end position="259"/>
    </location>
</feature>
<dbReference type="AlphaFoldDB" id="A0AAJ0C986"/>
<dbReference type="PANTHER" id="PTHR46498:SF1">
    <property type="entry name" value="GTP-BINDING PROTEIN 8"/>
    <property type="match status" value="1"/>
</dbReference>
<keyword evidence="3" id="KW-1185">Reference proteome</keyword>
<feature type="region of interest" description="Disordered" evidence="1">
    <location>
        <begin position="1"/>
        <end position="41"/>
    </location>
</feature>
<organism evidence="2 3">
    <name type="scientific">Phialemonium atrogriseum</name>
    <dbReference type="NCBI Taxonomy" id="1093897"/>
    <lineage>
        <taxon>Eukaryota</taxon>
        <taxon>Fungi</taxon>
        <taxon>Dikarya</taxon>
        <taxon>Ascomycota</taxon>
        <taxon>Pezizomycotina</taxon>
        <taxon>Sordariomycetes</taxon>
        <taxon>Sordariomycetidae</taxon>
        <taxon>Cephalothecales</taxon>
        <taxon>Cephalothecaceae</taxon>
        <taxon>Phialemonium</taxon>
    </lineage>
</organism>
<feature type="compositionally biased region" description="Gly residues" evidence="1">
    <location>
        <begin position="7"/>
        <end position="16"/>
    </location>
</feature>
<dbReference type="InterPro" id="IPR027417">
    <property type="entry name" value="P-loop_NTPase"/>
</dbReference>
<name>A0AAJ0C986_9PEZI</name>
<dbReference type="GO" id="GO:0005739">
    <property type="term" value="C:mitochondrion"/>
    <property type="evidence" value="ECO:0007669"/>
    <property type="project" value="TreeGrafter"/>
</dbReference>
<dbReference type="Proteomes" id="UP001244011">
    <property type="component" value="Unassembled WGS sequence"/>
</dbReference>
<evidence type="ECO:0008006" key="4">
    <source>
        <dbReference type="Google" id="ProtNLM"/>
    </source>
</evidence>
<feature type="compositionally biased region" description="Low complexity" evidence="1">
    <location>
        <begin position="219"/>
        <end position="236"/>
    </location>
</feature>
<dbReference type="RefSeq" id="XP_060288085.1">
    <property type="nucleotide sequence ID" value="XM_060426775.1"/>
</dbReference>
<protein>
    <recommendedName>
        <fullName evidence="4">EngB-type G domain-containing protein</fullName>
    </recommendedName>
</protein>
<dbReference type="InterPro" id="IPR052279">
    <property type="entry name" value="EngB_GTPase"/>
</dbReference>
<dbReference type="GeneID" id="85309962"/>
<proteinExistence type="predicted"/>
<evidence type="ECO:0000313" key="2">
    <source>
        <dbReference type="EMBL" id="KAK1771872.1"/>
    </source>
</evidence>
<sequence>MRVVVGDTGGGGGGDGSAVAEAVRGGGRSTRSERRGTRNVREPLPRHSLVLMDMPGYGLNSKAEWGTEIAKYLGRRAMLRGAVLLVDAVAGVKSGDRMVLGMLRDAGVRTAVVLTKADKLGYGATEAGESAVKGMCLRVWEELRAVEKSSLTWLEGEGWEREIWVTGAGDPKNGGVGVEGARLAICRMAGLIEDNRMLDVPHESPTGKIVPFDQLQWAPSSTPNSTPSSTQTIPTPFQSIPQSATPVSRPRGRTHRASF</sequence>
<dbReference type="Gene3D" id="3.40.50.300">
    <property type="entry name" value="P-loop containing nucleotide triphosphate hydrolases"/>
    <property type="match status" value="1"/>
</dbReference>
<feature type="compositionally biased region" description="Basic residues" evidence="1">
    <location>
        <begin position="250"/>
        <end position="259"/>
    </location>
</feature>
<dbReference type="SUPFAM" id="SSF52540">
    <property type="entry name" value="P-loop containing nucleoside triphosphate hydrolases"/>
    <property type="match status" value="1"/>
</dbReference>
<dbReference type="PANTHER" id="PTHR46498">
    <property type="entry name" value="GTP-BINDING PROTEIN 8"/>
    <property type="match status" value="1"/>
</dbReference>
<dbReference type="EMBL" id="MU838998">
    <property type="protein sequence ID" value="KAK1771872.1"/>
    <property type="molecule type" value="Genomic_DNA"/>
</dbReference>
<evidence type="ECO:0000256" key="1">
    <source>
        <dbReference type="SAM" id="MobiDB-lite"/>
    </source>
</evidence>
<gene>
    <name evidence="2" type="ORF">QBC33DRAFT_525070</name>
</gene>
<evidence type="ECO:0000313" key="3">
    <source>
        <dbReference type="Proteomes" id="UP001244011"/>
    </source>
</evidence>
<reference evidence="2" key="1">
    <citation type="submission" date="2023-06" db="EMBL/GenBank/DDBJ databases">
        <title>Genome-scale phylogeny and comparative genomics of the fungal order Sordariales.</title>
        <authorList>
            <consortium name="Lawrence Berkeley National Laboratory"/>
            <person name="Hensen N."/>
            <person name="Bonometti L."/>
            <person name="Westerberg I."/>
            <person name="Brannstrom I.O."/>
            <person name="Guillou S."/>
            <person name="Cros-Aarteil S."/>
            <person name="Calhoun S."/>
            <person name="Haridas S."/>
            <person name="Kuo A."/>
            <person name="Mondo S."/>
            <person name="Pangilinan J."/>
            <person name="Riley R."/>
            <person name="Labutti K."/>
            <person name="Andreopoulos B."/>
            <person name="Lipzen A."/>
            <person name="Chen C."/>
            <person name="Yanf M."/>
            <person name="Daum C."/>
            <person name="Ng V."/>
            <person name="Clum A."/>
            <person name="Steindorff A."/>
            <person name="Ohm R."/>
            <person name="Martin F."/>
            <person name="Silar P."/>
            <person name="Natvig D."/>
            <person name="Lalanne C."/>
            <person name="Gautier V."/>
            <person name="Ament-Velasquez S.L."/>
            <person name="Kruys A."/>
            <person name="Hutchinson M.I."/>
            <person name="Powell A.J."/>
            <person name="Barry K."/>
            <person name="Miller A.N."/>
            <person name="Grigoriev I.V."/>
            <person name="Debuchy R."/>
            <person name="Gladieux P."/>
            <person name="Thoren M.H."/>
            <person name="Johannesson H."/>
        </authorList>
    </citation>
    <scope>NUCLEOTIDE SEQUENCE</scope>
    <source>
        <strain evidence="2">8032-3</strain>
    </source>
</reference>
<feature type="compositionally biased region" description="Basic and acidic residues" evidence="1">
    <location>
        <begin position="30"/>
        <end position="41"/>
    </location>
</feature>
<accession>A0AAJ0C986</accession>